<dbReference type="GO" id="GO:0006310">
    <property type="term" value="P:DNA recombination"/>
    <property type="evidence" value="ECO:0007669"/>
    <property type="project" value="InterPro"/>
</dbReference>
<accession>A0A074V5H5</accession>
<name>A0A074V5H5_9NEIS</name>
<dbReference type="EMBL" id="AVQL01000446">
    <property type="protein sequence ID" value="KEQ00693.1"/>
    <property type="molecule type" value="Genomic_DNA"/>
</dbReference>
<evidence type="ECO:0000313" key="2">
    <source>
        <dbReference type="Proteomes" id="UP000027644"/>
    </source>
</evidence>
<sequence>MARFRKTALPEKQAKSVAKILQKSGFIKSVRTLSNYEERLVQVAKNMAEYGLTGEIRDLTSQTAINYLEIRSQEIGQKTLDMERQAIQAMMHQMGTLPEQETLTVIKSEHEQILASRAYTQEQVEMIADSQRDKQSLATEIAYSAGLRAHELLTIRTVEERQADERPCLETKWQGREGQLYTVHGKGGLVREVLIPYDLAERLEQTRLPKPLEIIDRGVKY</sequence>
<proteinExistence type="predicted"/>
<dbReference type="InterPro" id="IPR013762">
    <property type="entry name" value="Integrase-like_cat_sf"/>
</dbReference>
<dbReference type="Proteomes" id="UP000027644">
    <property type="component" value="Unassembled WGS sequence"/>
</dbReference>
<reference evidence="1 2" key="1">
    <citation type="journal article" date="2014" name="PLoS Genet.">
        <title>Hidden diversity in honey bee gut symbionts detected by single-cell genomics.</title>
        <authorList>
            <person name="Engel P."/>
            <person name="Stepanauskas R."/>
            <person name="Moran N."/>
        </authorList>
    </citation>
    <scope>NUCLEOTIDE SEQUENCE [LARGE SCALE GENOMIC DNA]</scope>
    <source>
        <strain evidence="1 2">SCGC AB-598-J21</strain>
    </source>
</reference>
<dbReference type="GO" id="GO:0015074">
    <property type="term" value="P:DNA integration"/>
    <property type="evidence" value="ECO:0007669"/>
    <property type="project" value="InterPro"/>
</dbReference>
<gene>
    <name evidence="1" type="ORF">SASC598J21_014860</name>
</gene>
<comment type="caution">
    <text evidence="1">The sequence shown here is derived from an EMBL/GenBank/DDBJ whole genome shotgun (WGS) entry which is preliminary data.</text>
</comment>
<evidence type="ECO:0000313" key="1">
    <source>
        <dbReference type="EMBL" id="KEQ00693.1"/>
    </source>
</evidence>
<dbReference type="AlphaFoldDB" id="A0A074V5H5"/>
<protein>
    <submittedName>
        <fullName evidence="1">Phage integrase family</fullName>
    </submittedName>
</protein>
<dbReference type="GO" id="GO:0003677">
    <property type="term" value="F:DNA binding"/>
    <property type="evidence" value="ECO:0007669"/>
    <property type="project" value="InterPro"/>
</dbReference>
<dbReference type="Gene3D" id="1.10.443.10">
    <property type="entry name" value="Intergrase catalytic core"/>
    <property type="match status" value="1"/>
</dbReference>
<organism evidence="1 2">
    <name type="scientific">Snodgrassella alvi SCGC AB-598-J21</name>
    <dbReference type="NCBI Taxonomy" id="1385367"/>
    <lineage>
        <taxon>Bacteria</taxon>
        <taxon>Pseudomonadati</taxon>
        <taxon>Pseudomonadota</taxon>
        <taxon>Betaproteobacteria</taxon>
        <taxon>Neisseriales</taxon>
        <taxon>Neisseriaceae</taxon>
        <taxon>Snodgrassella</taxon>
    </lineage>
</organism>